<reference evidence="1 2" key="1">
    <citation type="submission" date="2024-05" db="EMBL/GenBank/DDBJ databases">
        <title>A draft genome resource for the thread blight pathogen Marasmius tenuissimus strain MS-2.</title>
        <authorList>
            <person name="Yulfo-Soto G.E."/>
            <person name="Baruah I.K."/>
            <person name="Amoako-Attah I."/>
            <person name="Bukari Y."/>
            <person name="Meinhardt L.W."/>
            <person name="Bailey B.A."/>
            <person name="Cohen S.P."/>
        </authorList>
    </citation>
    <scope>NUCLEOTIDE SEQUENCE [LARGE SCALE GENOMIC DNA]</scope>
    <source>
        <strain evidence="1 2">MS-2</strain>
    </source>
</reference>
<protein>
    <submittedName>
        <fullName evidence="1">Uncharacterized protein</fullName>
    </submittedName>
</protein>
<dbReference type="EMBL" id="JBBXMP010000010">
    <property type="protein sequence ID" value="KAL0069731.1"/>
    <property type="molecule type" value="Genomic_DNA"/>
</dbReference>
<proteinExistence type="predicted"/>
<comment type="caution">
    <text evidence="1">The sequence shown here is derived from an EMBL/GenBank/DDBJ whole genome shotgun (WGS) entry which is preliminary data.</text>
</comment>
<dbReference type="Proteomes" id="UP001437256">
    <property type="component" value="Unassembled WGS sequence"/>
</dbReference>
<organism evidence="1 2">
    <name type="scientific">Marasmius tenuissimus</name>
    <dbReference type="NCBI Taxonomy" id="585030"/>
    <lineage>
        <taxon>Eukaryota</taxon>
        <taxon>Fungi</taxon>
        <taxon>Dikarya</taxon>
        <taxon>Basidiomycota</taxon>
        <taxon>Agaricomycotina</taxon>
        <taxon>Agaricomycetes</taxon>
        <taxon>Agaricomycetidae</taxon>
        <taxon>Agaricales</taxon>
        <taxon>Marasmiineae</taxon>
        <taxon>Marasmiaceae</taxon>
        <taxon>Marasmius</taxon>
    </lineage>
</organism>
<keyword evidence="2" id="KW-1185">Reference proteome</keyword>
<gene>
    <name evidence="1" type="ORF">AAF712_003000</name>
</gene>
<accession>A0ABR3A738</accession>
<name>A0ABR3A738_9AGAR</name>
<evidence type="ECO:0000313" key="2">
    <source>
        <dbReference type="Proteomes" id="UP001437256"/>
    </source>
</evidence>
<evidence type="ECO:0000313" key="1">
    <source>
        <dbReference type="EMBL" id="KAL0069731.1"/>
    </source>
</evidence>
<sequence length="140" mass="16589">MEKMDEAKDGQARRDLEDWLGQWEKRMDNTLSVLYNSAKTRGLSHQLTRNLSFMVLGEHQRLRHQERNLPLWNAQLRPDAREYQLKSSKLVGKDEKRQRRKDFEETAWRALGEVVRMAEERDKLSLGRIMAKGKIRPRGS</sequence>